<evidence type="ECO:0000313" key="5">
    <source>
        <dbReference type="Proteomes" id="UP000001745"/>
    </source>
</evidence>
<dbReference type="SUPFAM" id="SSF48403">
    <property type="entry name" value="Ankyrin repeat"/>
    <property type="match status" value="2"/>
</dbReference>
<dbReference type="PROSITE" id="PS50297">
    <property type="entry name" value="ANK_REP_REGION"/>
    <property type="match status" value="4"/>
</dbReference>
<dbReference type="SUPFAM" id="SSF52540">
    <property type="entry name" value="P-loop containing nucleoside triphosphate hydrolases"/>
    <property type="match status" value="1"/>
</dbReference>
<dbReference type="HOGENOM" id="CLU_000288_34_23_1"/>
<dbReference type="InterPro" id="IPR036770">
    <property type="entry name" value="Ankyrin_rpt-contain_sf"/>
</dbReference>
<dbReference type="SMART" id="SM00248">
    <property type="entry name" value="ANK"/>
    <property type="match status" value="6"/>
</dbReference>
<dbReference type="Pfam" id="PF12796">
    <property type="entry name" value="Ank_2"/>
    <property type="match status" value="2"/>
</dbReference>
<keyword evidence="5" id="KW-1185">Reference proteome</keyword>
<dbReference type="PhylomeDB" id="B8LWL5"/>
<protein>
    <submittedName>
        <fullName evidence="4">Ankyrin repeat-containing protein, putative</fullName>
    </submittedName>
</protein>
<dbReference type="GeneID" id="8106044"/>
<evidence type="ECO:0000313" key="4">
    <source>
        <dbReference type="EMBL" id="EED24412.1"/>
    </source>
</evidence>
<feature type="repeat" description="ANK" evidence="2">
    <location>
        <begin position="769"/>
        <end position="801"/>
    </location>
</feature>
<reference evidence="5" key="1">
    <citation type="journal article" date="2015" name="Genome Announc.">
        <title>Genome sequence of the AIDS-associated pathogen Penicillium marneffei (ATCC18224) and its near taxonomic relative Talaromyces stipitatus (ATCC10500).</title>
        <authorList>
            <person name="Nierman W.C."/>
            <person name="Fedorova-Abrams N.D."/>
            <person name="Andrianopoulos A."/>
        </authorList>
    </citation>
    <scope>NUCLEOTIDE SEQUENCE [LARGE SCALE GENOMIC DNA]</scope>
    <source>
        <strain evidence="5">ATCC 10500 / CBS 375.48 / QM 6759 / NRRL 1006</strain>
    </source>
</reference>
<dbReference type="Pfam" id="PF24883">
    <property type="entry name" value="NPHP3_N"/>
    <property type="match status" value="1"/>
</dbReference>
<organism evidence="4 5">
    <name type="scientific">Talaromyces stipitatus (strain ATCC 10500 / CBS 375.48 / QM 6759 / NRRL 1006)</name>
    <name type="common">Penicillium stipitatum</name>
    <dbReference type="NCBI Taxonomy" id="441959"/>
    <lineage>
        <taxon>Eukaryota</taxon>
        <taxon>Fungi</taxon>
        <taxon>Dikarya</taxon>
        <taxon>Ascomycota</taxon>
        <taxon>Pezizomycotina</taxon>
        <taxon>Eurotiomycetes</taxon>
        <taxon>Eurotiomycetidae</taxon>
        <taxon>Eurotiales</taxon>
        <taxon>Trichocomaceae</taxon>
        <taxon>Talaromyces</taxon>
        <taxon>Talaromyces sect. Talaromyces</taxon>
    </lineage>
</organism>
<name>B8LWL5_TALSN</name>
<dbReference type="eggNOG" id="KOG0504">
    <property type="taxonomic scope" value="Eukaryota"/>
</dbReference>
<evidence type="ECO:0000259" key="3">
    <source>
        <dbReference type="PROSITE" id="PS50837"/>
    </source>
</evidence>
<accession>B8LWL5</accession>
<dbReference type="InterPro" id="IPR002110">
    <property type="entry name" value="Ankyrin_rpt"/>
</dbReference>
<dbReference type="RefSeq" id="XP_002341799.1">
    <property type="nucleotide sequence ID" value="XM_002341758.1"/>
</dbReference>
<dbReference type="AlphaFoldDB" id="B8LWL5"/>
<evidence type="ECO:0000256" key="1">
    <source>
        <dbReference type="ARBA" id="ARBA00022737"/>
    </source>
</evidence>
<dbReference type="PROSITE" id="PS50837">
    <property type="entry name" value="NACHT"/>
    <property type="match status" value="1"/>
</dbReference>
<gene>
    <name evidence="4" type="ORF">TSTA_077710</name>
</gene>
<dbReference type="EMBL" id="EQ962652">
    <property type="protein sequence ID" value="EED24412.1"/>
    <property type="molecule type" value="Genomic_DNA"/>
</dbReference>
<feature type="repeat" description="ANK" evidence="2">
    <location>
        <begin position="816"/>
        <end position="848"/>
    </location>
</feature>
<feature type="repeat" description="ANK" evidence="2">
    <location>
        <begin position="545"/>
        <end position="577"/>
    </location>
</feature>
<evidence type="ECO:0000256" key="2">
    <source>
        <dbReference type="PROSITE-ProRule" id="PRU00023"/>
    </source>
</evidence>
<dbReference type="Gene3D" id="3.40.50.300">
    <property type="entry name" value="P-loop containing nucleotide triphosphate hydrolases"/>
    <property type="match status" value="1"/>
</dbReference>
<dbReference type="InterPro" id="IPR056884">
    <property type="entry name" value="NPHP3-like_N"/>
</dbReference>
<dbReference type="InterPro" id="IPR027417">
    <property type="entry name" value="P-loop_NTPase"/>
</dbReference>
<keyword evidence="2" id="KW-0040">ANK repeat</keyword>
<dbReference type="STRING" id="441959.B8LWL5"/>
<feature type="repeat" description="ANK" evidence="2">
    <location>
        <begin position="512"/>
        <end position="544"/>
    </location>
</feature>
<dbReference type="PANTHER" id="PTHR10039">
    <property type="entry name" value="AMELOGENIN"/>
    <property type="match status" value="1"/>
</dbReference>
<dbReference type="PRINTS" id="PR01415">
    <property type="entry name" value="ANKYRIN"/>
</dbReference>
<dbReference type="Proteomes" id="UP000001745">
    <property type="component" value="Unassembled WGS sequence"/>
</dbReference>
<dbReference type="OrthoDB" id="341259at2759"/>
<dbReference type="Pfam" id="PF00023">
    <property type="entry name" value="Ank"/>
    <property type="match status" value="2"/>
</dbReference>
<proteinExistence type="predicted"/>
<dbReference type="Gene3D" id="1.25.40.20">
    <property type="entry name" value="Ankyrin repeat-containing domain"/>
    <property type="match status" value="3"/>
</dbReference>
<feature type="domain" description="NACHT" evidence="3">
    <location>
        <begin position="6"/>
        <end position="154"/>
    </location>
</feature>
<sequence>MSNPDSLIWLRGLSGCGKTVLSSTIIEYLRASLPEDASVAGYYFNAREDEKRNVSRLLLSLLLQLWPAEADLPPNLQKLFKKTFSQEFSNDDLLEGLEILIETLGHTYIIIDALDECSVSFRSGEESEVEKLVKFLRWLVDTNPSKLHLLVTSRDGGSANLVDRVLIDIIQKGTADGLCCHIIDLQTNKMKTKIENDIGNFVALEMKRWNAHKGRTWLPLDTERERQIKEAVVGRASGMFRLAACLLDLLWKQGTWAELNSALDNLPSELSEVYDRILNDIKGQGQMERASILLRRLLYSERPLTIKEMAEVTMADPQGSSFDPNSGAEDESYISLTLSSFVTISKDNFVQFAHQTVKAYLLAQTTEEGSSSAECMTRQHPNECALLEYAINNWYGHVVRAWEVSTTNGVSDESQHSLDASAQKELIHRGTSHMHGLAGGLQPNSNLETRKLSLSEWADIIKLRLEKMASIDSMLNRNALNDIACEGYQKFMEAIVKILVEMGLDINQQDSYGRTALHMVSFQGHTNIAELLLDKGADIHVKDSNGRTALHTAASQGHDTMTQLLLERGTDSGVKNKLGWTALDLAIQKVVTDFNPRDTRVNMVYHRRALKRWIYTKDFMATAQIREVEVYNGTVTFTTSYIKQLSLYAGSVNFLKTAQIDEVVVYERTVTFSKSCVGRLTLYEGSANFLTTAQIREVRVYSGNVDFIYEIHKHMMQLFLGERENERSAISERRTVQIRRVVLLGGSFNPASNLEGKVINPSGIVNLICNTTPLHLAAERGHNTIAMLLLEHGADPNAKDGTWSAQIGHHRINKSNIWTALHAAAYYGHETIVQLLIEKNADVLLQDDHGWTALQIAVELGHERIIRLLEKKTVGTHTNVARRIILTVAEKMYNTLFCGWL</sequence>
<dbReference type="OMA" id="IGHHRIN"/>
<dbReference type="PROSITE" id="PS50088">
    <property type="entry name" value="ANK_REPEAT"/>
    <property type="match status" value="4"/>
</dbReference>
<dbReference type="VEuPathDB" id="FungiDB:TSTA_077710"/>
<dbReference type="InParanoid" id="B8LWL5"/>
<keyword evidence="1" id="KW-0677">Repeat</keyword>
<dbReference type="InterPro" id="IPR007111">
    <property type="entry name" value="NACHT_NTPase"/>
</dbReference>